<evidence type="ECO:0000256" key="1">
    <source>
        <dbReference type="SAM" id="MobiDB-lite"/>
    </source>
</evidence>
<feature type="region of interest" description="Disordered" evidence="1">
    <location>
        <begin position="127"/>
        <end position="146"/>
    </location>
</feature>
<feature type="compositionally biased region" description="Polar residues" evidence="1">
    <location>
        <begin position="132"/>
        <end position="146"/>
    </location>
</feature>
<organism evidence="4 5">
    <name type="scientific">Passalora fulva</name>
    <name type="common">Tomato leaf mold</name>
    <name type="synonym">Cladosporium fulvum</name>
    <dbReference type="NCBI Taxonomy" id="5499"/>
    <lineage>
        <taxon>Eukaryota</taxon>
        <taxon>Fungi</taxon>
        <taxon>Dikarya</taxon>
        <taxon>Ascomycota</taxon>
        <taxon>Pezizomycotina</taxon>
        <taxon>Dothideomycetes</taxon>
        <taxon>Dothideomycetidae</taxon>
        <taxon>Mycosphaerellales</taxon>
        <taxon>Mycosphaerellaceae</taxon>
        <taxon>Fulvia</taxon>
    </lineage>
</organism>
<keyword evidence="2" id="KW-0472">Membrane</keyword>
<dbReference type="EMBL" id="CP090167">
    <property type="protein sequence ID" value="UJO17764.1"/>
    <property type="molecule type" value="Genomic_DNA"/>
</dbReference>
<feature type="compositionally biased region" description="Low complexity" evidence="1">
    <location>
        <begin position="277"/>
        <end position="286"/>
    </location>
</feature>
<feature type="compositionally biased region" description="Basic and acidic residues" evidence="1">
    <location>
        <begin position="513"/>
        <end position="532"/>
    </location>
</feature>
<feature type="region of interest" description="Disordered" evidence="1">
    <location>
        <begin position="184"/>
        <end position="452"/>
    </location>
</feature>
<dbReference type="OMA" id="EDMYKHV"/>
<keyword evidence="5" id="KW-1185">Reference proteome</keyword>
<gene>
    <name evidence="4" type="ORF">CLAFUR5_06331</name>
</gene>
<name>A0A9Q8LHW8_PASFU</name>
<feature type="region of interest" description="Disordered" evidence="1">
    <location>
        <begin position="512"/>
        <end position="543"/>
    </location>
</feature>
<sequence>MGRGGAKYVSYTALVLLSAVSRASAGLWDVDIDLDPAPSPEDGPPFSFYATRDRSLLPFQIIGVVGAYIACVVILGSLLLTVGRRARKRAQDMTQRPIEMVKPMRNLLEGTPTIQNEETKRWYQRAKGRTGSMKSGRSTVNITSPGGYSVTSLDRDLVHEQHIQQRKDDLADLYSVVYGDEDRKNASATDVHAPEPPRYDRGQPLPRLAIERPELRRVQTGETYPQSPMSPVTPRSPSVRAIHPPNMTSPVRDEFPPVSRSPVPGLPKSPRDGRTASFSSNKSASSPQKARKALRDIKISNPIQRFRADDNDDGAMTPLSPRAFEEPGEVPPFTGRTNDSQYPPTTPGTGRSFPYPEEARDDIADLPQPYPQRIGSYQYDNPAQAVTDAASIRPDPTGTTQQNKRGHGRKADDLPFRKFAHQRQPPVAQEPFPLSPSASWNAGLRSPGQMSAGLRSPAIRENVLEYHKQNLKVPTAGQLTGQLTGVKSPYSPYMPDELITPVFQTLPTPARLKQKEREQKAARGAATEKDQVADEADLWSSGY</sequence>
<dbReference type="RefSeq" id="XP_047762130.1">
    <property type="nucleotide sequence ID" value="XM_047905479.1"/>
</dbReference>
<feature type="compositionally biased region" description="Basic and acidic residues" evidence="1">
    <location>
        <begin position="192"/>
        <end position="201"/>
    </location>
</feature>
<feature type="transmembrane region" description="Helical" evidence="2">
    <location>
        <begin position="57"/>
        <end position="80"/>
    </location>
</feature>
<dbReference type="GeneID" id="71986209"/>
<accession>A0A9Q8LHW8</accession>
<evidence type="ECO:0000256" key="2">
    <source>
        <dbReference type="SAM" id="Phobius"/>
    </source>
</evidence>
<protein>
    <submittedName>
        <fullName evidence="4">Uncharacterized protein</fullName>
    </submittedName>
</protein>
<proteinExistence type="predicted"/>
<reference evidence="4" key="2">
    <citation type="journal article" date="2022" name="Microb. Genom.">
        <title>A chromosome-scale genome assembly of the tomato pathogen Cladosporium fulvum reveals a compartmentalized genome architecture and the presence of a dispensable chromosome.</title>
        <authorList>
            <person name="Zaccaron A.Z."/>
            <person name="Chen L.H."/>
            <person name="Samaras A."/>
            <person name="Stergiopoulos I."/>
        </authorList>
    </citation>
    <scope>NUCLEOTIDE SEQUENCE</scope>
    <source>
        <strain evidence="4">Race5_Kim</strain>
    </source>
</reference>
<evidence type="ECO:0000313" key="4">
    <source>
        <dbReference type="EMBL" id="UJO17764.1"/>
    </source>
</evidence>
<reference evidence="4" key="1">
    <citation type="submission" date="2021-12" db="EMBL/GenBank/DDBJ databases">
        <authorList>
            <person name="Zaccaron A."/>
            <person name="Stergiopoulos I."/>
        </authorList>
    </citation>
    <scope>NUCLEOTIDE SEQUENCE</scope>
    <source>
        <strain evidence="4">Race5_Kim</strain>
    </source>
</reference>
<keyword evidence="2" id="KW-1133">Transmembrane helix</keyword>
<feature type="compositionally biased region" description="Polar residues" evidence="1">
    <location>
        <begin position="335"/>
        <end position="349"/>
    </location>
</feature>
<feature type="compositionally biased region" description="Basic and acidic residues" evidence="1">
    <location>
        <begin position="209"/>
        <end position="219"/>
    </location>
</feature>
<dbReference type="Proteomes" id="UP000756132">
    <property type="component" value="Chromosome 5"/>
</dbReference>
<keyword evidence="3" id="KW-0732">Signal</keyword>
<dbReference type="OrthoDB" id="4524805at2759"/>
<feature type="compositionally biased region" description="Polar residues" evidence="1">
    <location>
        <begin position="220"/>
        <end position="236"/>
    </location>
</feature>
<dbReference type="KEGG" id="ffu:CLAFUR5_06331"/>
<evidence type="ECO:0000313" key="5">
    <source>
        <dbReference type="Proteomes" id="UP000756132"/>
    </source>
</evidence>
<feature type="chain" id="PRO_5040506159" evidence="3">
    <location>
        <begin position="26"/>
        <end position="543"/>
    </location>
</feature>
<keyword evidence="2" id="KW-0812">Transmembrane</keyword>
<evidence type="ECO:0000256" key="3">
    <source>
        <dbReference type="SAM" id="SignalP"/>
    </source>
</evidence>
<dbReference type="AlphaFoldDB" id="A0A9Q8LHW8"/>
<feature type="signal peptide" evidence="3">
    <location>
        <begin position="1"/>
        <end position="25"/>
    </location>
</feature>